<proteinExistence type="predicted"/>
<name>A0ABW3MMM9_9PSEU</name>
<sequence length="112" mass="12134">QGGIVLGRGLGLLRPNREALDPWFLAGFLNSTANTRQAASHLSSGSRLDVRRCEIPRMTLAQQQPYAVMYRRAGAFTDALANVTRLARGVVQGMTDGMAESVIAPRPPQGER</sequence>
<dbReference type="EMBL" id="JBHTIS010003951">
    <property type="protein sequence ID" value="MFD1051888.1"/>
    <property type="molecule type" value="Genomic_DNA"/>
</dbReference>
<reference evidence="2" key="1">
    <citation type="journal article" date="2019" name="Int. J. Syst. Evol. Microbiol.">
        <title>The Global Catalogue of Microorganisms (GCM) 10K type strain sequencing project: providing services to taxonomists for standard genome sequencing and annotation.</title>
        <authorList>
            <consortium name="The Broad Institute Genomics Platform"/>
            <consortium name="The Broad Institute Genome Sequencing Center for Infectious Disease"/>
            <person name="Wu L."/>
            <person name="Ma J."/>
        </authorList>
    </citation>
    <scope>NUCLEOTIDE SEQUENCE [LARGE SCALE GENOMIC DNA]</scope>
    <source>
        <strain evidence="2">JCM 31486</strain>
    </source>
</reference>
<keyword evidence="2" id="KW-1185">Reference proteome</keyword>
<feature type="non-terminal residue" evidence="1">
    <location>
        <position position="1"/>
    </location>
</feature>
<accession>A0ABW3MMM9</accession>
<evidence type="ECO:0008006" key="3">
    <source>
        <dbReference type="Google" id="ProtNLM"/>
    </source>
</evidence>
<comment type="caution">
    <text evidence="1">The sequence shown here is derived from an EMBL/GenBank/DDBJ whole genome shotgun (WGS) entry which is preliminary data.</text>
</comment>
<organism evidence="1 2">
    <name type="scientific">Kibdelosporangium lantanae</name>
    <dbReference type="NCBI Taxonomy" id="1497396"/>
    <lineage>
        <taxon>Bacteria</taxon>
        <taxon>Bacillati</taxon>
        <taxon>Actinomycetota</taxon>
        <taxon>Actinomycetes</taxon>
        <taxon>Pseudonocardiales</taxon>
        <taxon>Pseudonocardiaceae</taxon>
        <taxon>Kibdelosporangium</taxon>
    </lineage>
</organism>
<gene>
    <name evidence="1" type="ORF">ACFQ1S_43175</name>
</gene>
<dbReference type="Proteomes" id="UP001597045">
    <property type="component" value="Unassembled WGS sequence"/>
</dbReference>
<evidence type="ECO:0000313" key="2">
    <source>
        <dbReference type="Proteomes" id="UP001597045"/>
    </source>
</evidence>
<protein>
    <recommendedName>
        <fullName evidence="3">LysR family transcriptional regulator</fullName>
    </recommendedName>
</protein>
<evidence type="ECO:0000313" key="1">
    <source>
        <dbReference type="EMBL" id="MFD1051888.1"/>
    </source>
</evidence>